<dbReference type="GO" id="GO:0006355">
    <property type="term" value="P:regulation of DNA-templated transcription"/>
    <property type="evidence" value="ECO:0007669"/>
    <property type="project" value="InterPro"/>
</dbReference>
<name>A0A506U1Q5_9HYPH</name>
<dbReference type="InterPro" id="IPR036388">
    <property type="entry name" value="WH-like_DNA-bd_sf"/>
</dbReference>
<dbReference type="PANTHER" id="PTHR44688">
    <property type="entry name" value="DNA-BINDING TRANSCRIPTIONAL ACTIVATOR DEVR_DOSR"/>
    <property type="match status" value="1"/>
</dbReference>
<comment type="caution">
    <text evidence="5">The sequence shown here is derived from an EMBL/GenBank/DDBJ whole genome shotgun (WGS) entry which is preliminary data.</text>
</comment>
<evidence type="ECO:0000256" key="1">
    <source>
        <dbReference type="ARBA" id="ARBA00023015"/>
    </source>
</evidence>
<dbReference type="PANTHER" id="PTHR44688:SF16">
    <property type="entry name" value="DNA-BINDING TRANSCRIPTIONAL ACTIVATOR DEVR_DOSR"/>
    <property type="match status" value="1"/>
</dbReference>
<reference evidence="5 6" key="1">
    <citation type="submission" date="2019-06" db="EMBL/GenBank/DDBJ databases">
        <authorList>
            <person name="Li M."/>
        </authorList>
    </citation>
    <scope>NUCLEOTIDE SEQUENCE [LARGE SCALE GENOMIC DNA]</scope>
    <source>
        <strain evidence="5 6">BGMRC2036</strain>
    </source>
</reference>
<proteinExistence type="predicted"/>
<dbReference type="InterPro" id="IPR005143">
    <property type="entry name" value="TF_LuxR_autoind-bd_dom"/>
</dbReference>
<dbReference type="SUPFAM" id="SSF46894">
    <property type="entry name" value="C-terminal effector domain of the bipartite response regulators"/>
    <property type="match status" value="1"/>
</dbReference>
<keyword evidence="1" id="KW-0805">Transcription regulation</keyword>
<dbReference type="RefSeq" id="WP_141150922.1">
    <property type="nucleotide sequence ID" value="NZ_VHLG01000018.1"/>
</dbReference>
<dbReference type="InterPro" id="IPR000792">
    <property type="entry name" value="Tscrpt_reg_LuxR_C"/>
</dbReference>
<feature type="domain" description="HTH luxR-type" evidence="4">
    <location>
        <begin position="178"/>
        <end position="243"/>
    </location>
</feature>
<dbReference type="SMART" id="SM00421">
    <property type="entry name" value="HTH_LUXR"/>
    <property type="match status" value="1"/>
</dbReference>
<dbReference type="Gene3D" id="3.30.450.80">
    <property type="entry name" value="Transcription factor LuxR-like, autoinducer-binding domain"/>
    <property type="match status" value="1"/>
</dbReference>
<organism evidence="5 6">
    <name type="scientific">Martelella alba</name>
    <dbReference type="NCBI Taxonomy" id="2590451"/>
    <lineage>
        <taxon>Bacteria</taxon>
        <taxon>Pseudomonadati</taxon>
        <taxon>Pseudomonadota</taxon>
        <taxon>Alphaproteobacteria</taxon>
        <taxon>Hyphomicrobiales</taxon>
        <taxon>Aurantimonadaceae</taxon>
        <taxon>Martelella</taxon>
    </lineage>
</organism>
<keyword evidence="6" id="KW-1185">Reference proteome</keyword>
<dbReference type="PROSITE" id="PS50043">
    <property type="entry name" value="HTH_LUXR_2"/>
    <property type="match status" value="1"/>
</dbReference>
<dbReference type="Pfam" id="PF03472">
    <property type="entry name" value="Autoind_bind"/>
    <property type="match status" value="1"/>
</dbReference>
<evidence type="ECO:0000259" key="4">
    <source>
        <dbReference type="PROSITE" id="PS50043"/>
    </source>
</evidence>
<dbReference type="CDD" id="cd06170">
    <property type="entry name" value="LuxR_C_like"/>
    <property type="match status" value="1"/>
</dbReference>
<dbReference type="OrthoDB" id="7272316at2"/>
<evidence type="ECO:0000256" key="2">
    <source>
        <dbReference type="ARBA" id="ARBA00023125"/>
    </source>
</evidence>
<keyword evidence="2" id="KW-0238">DNA-binding</keyword>
<keyword evidence="3" id="KW-0804">Transcription</keyword>
<protein>
    <submittedName>
        <fullName evidence="5">LuxR family transcriptional regulator</fullName>
    </submittedName>
</protein>
<dbReference type="InterPro" id="IPR016032">
    <property type="entry name" value="Sig_transdc_resp-reg_C-effctor"/>
</dbReference>
<dbReference type="GO" id="GO:0003677">
    <property type="term" value="F:DNA binding"/>
    <property type="evidence" value="ECO:0007669"/>
    <property type="project" value="UniProtKB-KW"/>
</dbReference>
<dbReference type="InterPro" id="IPR036693">
    <property type="entry name" value="TF_LuxR_autoind-bd_dom_sf"/>
</dbReference>
<sequence length="247" mass="27677">MVTAYDERLFVFSETLNAQSNANAMWTVLNSELARYGFSGATYAAFPALRAGGVSKEMLHYSSYDEKFVSLYVEQQLADDDYAVLHCMNDERPALWSGIQDRYSTPRQMLFNEIAKDYHLHEGLIIPFREETGFVLGGIGLAIAPEHEADVLSQLGDTRHLIIGLCSAFDQRIKSPQVLKDALHLTQRHLECLRYLCLGLTDKEIAARTGLSVKTVENYIGVAMKRIKARNRHHATAKAIVLGLVTI</sequence>
<dbReference type="EMBL" id="VHLG01000018">
    <property type="protein sequence ID" value="TPW27386.1"/>
    <property type="molecule type" value="Genomic_DNA"/>
</dbReference>
<evidence type="ECO:0000256" key="3">
    <source>
        <dbReference type="ARBA" id="ARBA00023163"/>
    </source>
</evidence>
<dbReference type="Gene3D" id="1.10.10.10">
    <property type="entry name" value="Winged helix-like DNA-binding domain superfamily/Winged helix DNA-binding domain"/>
    <property type="match status" value="1"/>
</dbReference>
<gene>
    <name evidence="5" type="ORF">FJU08_20495</name>
</gene>
<dbReference type="Proteomes" id="UP000318801">
    <property type="component" value="Unassembled WGS sequence"/>
</dbReference>
<dbReference type="Pfam" id="PF00196">
    <property type="entry name" value="GerE"/>
    <property type="match status" value="1"/>
</dbReference>
<evidence type="ECO:0000313" key="6">
    <source>
        <dbReference type="Proteomes" id="UP000318801"/>
    </source>
</evidence>
<dbReference type="PRINTS" id="PR00038">
    <property type="entry name" value="HTHLUXR"/>
</dbReference>
<evidence type="ECO:0000313" key="5">
    <source>
        <dbReference type="EMBL" id="TPW27386.1"/>
    </source>
</evidence>
<dbReference type="SUPFAM" id="SSF75516">
    <property type="entry name" value="Pheromone-binding domain of LuxR-like quorum-sensing transcription factors"/>
    <property type="match status" value="1"/>
</dbReference>
<accession>A0A506U1Q5</accession>
<dbReference type="AlphaFoldDB" id="A0A506U1Q5"/>